<keyword evidence="5" id="KW-1185">Reference proteome</keyword>
<dbReference type="Proteomes" id="UP000045706">
    <property type="component" value="Unassembled WGS sequence"/>
</dbReference>
<evidence type="ECO:0000313" key="6">
    <source>
        <dbReference type="Proteomes" id="UP000045706"/>
    </source>
</evidence>
<sequence>MNYEGDDGFEFGAGNTSLDPAVLKRLPIGCQVVSTESHGVSFWAKTGRIDVVLPDETTRSYFIKVISKQKGKDMVMGEFESMRAAYAVTPDFVPQPIACGTYATSPDTHFFLCAFRDMSDDMPDPDKFAALLSTLHQKSVSPTGKFGFHVPTYAGNLPQYTAWESSWETFFAKSMRQALDLEIERKGPSEELDVLSRALFDKVIPRLLRPLESEGRTVKPSLVHGDLWYANAGIDVDSDQPLVFDACCFFAHNEYEFGQWQPACNRFGDEYVAAYNSFVQISSPEEDFEGRLNLYRLRFDTHVSALFSSNEALRTQVLDVMRDLVRKYGSD</sequence>
<dbReference type="EMBL" id="CVQH01021417">
    <property type="protein sequence ID" value="CRK30420.1"/>
    <property type="molecule type" value="Genomic_DNA"/>
</dbReference>
<evidence type="ECO:0000313" key="5">
    <source>
        <dbReference type="Proteomes" id="UP000044602"/>
    </source>
</evidence>
<gene>
    <name evidence="4" type="ORF">BN1708_000948</name>
    <name evidence="3" type="ORF">BN1723_011123</name>
</gene>
<dbReference type="InterPro" id="IPR016477">
    <property type="entry name" value="Fructo-/Ketosamine-3-kinase"/>
</dbReference>
<evidence type="ECO:0000256" key="1">
    <source>
        <dbReference type="ARBA" id="ARBA00011961"/>
    </source>
</evidence>
<dbReference type="Gene3D" id="3.90.1200.10">
    <property type="match status" value="1"/>
</dbReference>
<dbReference type="EMBL" id="CVQI01007335">
    <property type="protein sequence ID" value="CRK16844.1"/>
    <property type="molecule type" value="Genomic_DNA"/>
</dbReference>
<dbReference type="Proteomes" id="UP000044602">
    <property type="component" value="Unassembled WGS sequence"/>
</dbReference>
<dbReference type="PANTHER" id="PTHR12149">
    <property type="entry name" value="FRUCTOSAMINE 3 KINASE-RELATED PROTEIN"/>
    <property type="match status" value="1"/>
</dbReference>
<dbReference type="EC" id="2.7.1.172" evidence="1"/>
<proteinExistence type="predicted"/>
<dbReference type="SUPFAM" id="SSF56112">
    <property type="entry name" value="Protein kinase-like (PK-like)"/>
    <property type="match status" value="1"/>
</dbReference>
<evidence type="ECO:0000313" key="3">
    <source>
        <dbReference type="EMBL" id="CRK16844.1"/>
    </source>
</evidence>
<dbReference type="AlphaFoldDB" id="A0A0G4L4C2"/>
<comment type="catalytic activity">
    <reaction evidence="2">
        <text>N(6)-D-ribulosyl-L-lysyl-[protein] + ATP = N(6)-(3-O-phospho-D-ribulosyl)-L-lysyl-[protein] + ADP + H(+)</text>
        <dbReference type="Rhea" id="RHEA:48432"/>
        <dbReference type="Rhea" id="RHEA-COMP:12103"/>
        <dbReference type="Rhea" id="RHEA-COMP:12104"/>
        <dbReference type="ChEBI" id="CHEBI:15378"/>
        <dbReference type="ChEBI" id="CHEBI:30616"/>
        <dbReference type="ChEBI" id="CHEBI:90418"/>
        <dbReference type="ChEBI" id="CHEBI:90420"/>
        <dbReference type="ChEBI" id="CHEBI:456216"/>
        <dbReference type="EC" id="2.7.1.172"/>
    </reaction>
    <physiologicalReaction direction="left-to-right" evidence="2">
        <dbReference type="Rhea" id="RHEA:48433"/>
    </physiologicalReaction>
</comment>
<dbReference type="GO" id="GO:0102193">
    <property type="term" value="F:protein-ribulosamine 3-kinase activity"/>
    <property type="evidence" value="ECO:0007669"/>
    <property type="project" value="UniProtKB-EC"/>
</dbReference>
<reference evidence="5 6" key="1">
    <citation type="submission" date="2015-05" db="EMBL/GenBank/DDBJ databases">
        <authorList>
            <person name="Fogelqvist Johan"/>
        </authorList>
    </citation>
    <scope>NUCLEOTIDE SEQUENCE [LARGE SCALE GENOMIC DNA]</scope>
    <source>
        <strain evidence="4">VL1</strain>
        <strain evidence="3">VL2</strain>
    </source>
</reference>
<accession>A0A0G4L4C2</accession>
<dbReference type="PANTHER" id="PTHR12149:SF8">
    <property type="entry name" value="PROTEIN-RIBULOSAMINE 3-KINASE"/>
    <property type="match status" value="1"/>
</dbReference>
<dbReference type="InterPro" id="IPR011009">
    <property type="entry name" value="Kinase-like_dom_sf"/>
</dbReference>
<name>A0A0G4L4C2_VERLO</name>
<evidence type="ECO:0000313" key="4">
    <source>
        <dbReference type="EMBL" id="CRK30420.1"/>
    </source>
</evidence>
<evidence type="ECO:0000256" key="2">
    <source>
        <dbReference type="ARBA" id="ARBA00048655"/>
    </source>
</evidence>
<protein>
    <recommendedName>
        <fullName evidence="1">protein-ribulosamine 3-kinase</fullName>
        <ecNumber evidence="1">2.7.1.172</ecNumber>
    </recommendedName>
</protein>
<dbReference type="Pfam" id="PF03881">
    <property type="entry name" value="Fructosamin_kin"/>
    <property type="match status" value="1"/>
</dbReference>
<organism evidence="3 6">
    <name type="scientific">Verticillium longisporum</name>
    <name type="common">Verticillium dahliae var. longisporum</name>
    <dbReference type="NCBI Taxonomy" id="100787"/>
    <lineage>
        <taxon>Eukaryota</taxon>
        <taxon>Fungi</taxon>
        <taxon>Dikarya</taxon>
        <taxon>Ascomycota</taxon>
        <taxon>Pezizomycotina</taxon>
        <taxon>Sordariomycetes</taxon>
        <taxon>Hypocreomycetidae</taxon>
        <taxon>Glomerellales</taxon>
        <taxon>Plectosphaerellaceae</taxon>
        <taxon>Verticillium</taxon>
    </lineage>
</organism>